<keyword evidence="8 10" id="KW-0460">Magnesium</keyword>
<feature type="binding site" evidence="10">
    <location>
        <position position="13"/>
    </location>
    <ligand>
        <name>Mg(2+)</name>
        <dbReference type="ChEBI" id="CHEBI:18420"/>
    </ligand>
</feature>
<dbReference type="NCBIfam" id="TIGR01549">
    <property type="entry name" value="HAD-SF-IA-v1"/>
    <property type="match status" value="1"/>
</dbReference>
<evidence type="ECO:0000256" key="5">
    <source>
        <dbReference type="ARBA" id="ARBA00013078"/>
    </source>
</evidence>
<dbReference type="UniPathway" id="UPA00865">
    <property type="reaction ID" value="UER00834"/>
</dbReference>
<dbReference type="Gene3D" id="3.40.50.1000">
    <property type="entry name" value="HAD superfamily/HAD-like"/>
    <property type="match status" value="1"/>
</dbReference>
<proteinExistence type="inferred from homology"/>
<dbReference type="InterPro" id="IPR023214">
    <property type="entry name" value="HAD_sf"/>
</dbReference>
<evidence type="ECO:0000313" key="12">
    <source>
        <dbReference type="Proteomes" id="UP000198615"/>
    </source>
</evidence>
<evidence type="ECO:0000256" key="2">
    <source>
        <dbReference type="ARBA" id="ARBA00001946"/>
    </source>
</evidence>
<evidence type="ECO:0000256" key="8">
    <source>
        <dbReference type="ARBA" id="ARBA00022842"/>
    </source>
</evidence>
<evidence type="ECO:0000256" key="1">
    <source>
        <dbReference type="ARBA" id="ARBA00000830"/>
    </source>
</evidence>
<keyword evidence="7 10" id="KW-0378">Hydrolase</keyword>
<dbReference type="Proteomes" id="UP000198615">
    <property type="component" value="Unassembled WGS sequence"/>
</dbReference>
<dbReference type="EC" id="3.1.3.18" evidence="5 10"/>
<dbReference type="GO" id="GO:0046295">
    <property type="term" value="P:glycolate biosynthetic process"/>
    <property type="evidence" value="ECO:0007669"/>
    <property type="project" value="UniProtKB-UniRule"/>
</dbReference>
<evidence type="ECO:0000256" key="6">
    <source>
        <dbReference type="ARBA" id="ARBA00022723"/>
    </source>
</evidence>
<dbReference type="InterPro" id="IPR036412">
    <property type="entry name" value="HAD-like_sf"/>
</dbReference>
<dbReference type="HAMAP" id="MF_00495">
    <property type="entry name" value="GPH_hydrolase_bact"/>
    <property type="match status" value="1"/>
</dbReference>
<dbReference type="Pfam" id="PF13419">
    <property type="entry name" value="HAD_2"/>
    <property type="match status" value="1"/>
</dbReference>
<accession>A0A8G2EUX3</accession>
<dbReference type="RefSeq" id="WP_093149713.1">
    <property type="nucleotide sequence ID" value="NZ_FNBW01000005.1"/>
</dbReference>
<evidence type="ECO:0000256" key="7">
    <source>
        <dbReference type="ARBA" id="ARBA00022801"/>
    </source>
</evidence>
<dbReference type="GO" id="GO:0008967">
    <property type="term" value="F:phosphoglycolate phosphatase activity"/>
    <property type="evidence" value="ECO:0007669"/>
    <property type="project" value="UniProtKB-UniRule"/>
</dbReference>
<comment type="cofactor">
    <cofactor evidence="2 10">
        <name>Mg(2+)</name>
        <dbReference type="ChEBI" id="CHEBI:18420"/>
    </cofactor>
</comment>
<protein>
    <recommendedName>
        <fullName evidence="5 10">Phosphoglycolate phosphatase</fullName>
        <shortName evidence="10">PGP</shortName>
        <shortName evidence="10">PGPase</shortName>
        <ecNumber evidence="5 10">3.1.3.18</ecNumber>
    </recommendedName>
</protein>
<comment type="pathway">
    <text evidence="3 10">Organic acid metabolism; glycolate biosynthesis; glycolate from 2-phosphoglycolate: step 1/1.</text>
</comment>
<evidence type="ECO:0000256" key="9">
    <source>
        <dbReference type="ARBA" id="ARBA00023277"/>
    </source>
</evidence>
<dbReference type="EMBL" id="FNBW01000005">
    <property type="protein sequence ID" value="SDF61806.1"/>
    <property type="molecule type" value="Genomic_DNA"/>
</dbReference>
<dbReference type="PRINTS" id="PR00413">
    <property type="entry name" value="HADHALOGNASE"/>
</dbReference>
<evidence type="ECO:0000256" key="3">
    <source>
        <dbReference type="ARBA" id="ARBA00004818"/>
    </source>
</evidence>
<name>A0A8G2EUX3_9PROT</name>
<dbReference type="GO" id="GO:0046872">
    <property type="term" value="F:metal ion binding"/>
    <property type="evidence" value="ECO:0007669"/>
    <property type="project" value="UniProtKB-KW"/>
</dbReference>
<comment type="catalytic activity">
    <reaction evidence="1 10">
        <text>2-phosphoglycolate + H2O = glycolate + phosphate</text>
        <dbReference type="Rhea" id="RHEA:14369"/>
        <dbReference type="ChEBI" id="CHEBI:15377"/>
        <dbReference type="ChEBI" id="CHEBI:29805"/>
        <dbReference type="ChEBI" id="CHEBI:43474"/>
        <dbReference type="ChEBI" id="CHEBI:58033"/>
        <dbReference type="EC" id="3.1.3.18"/>
    </reaction>
</comment>
<dbReference type="AlphaFoldDB" id="A0A8G2EUX3"/>
<evidence type="ECO:0000313" key="11">
    <source>
        <dbReference type="EMBL" id="SDF61806.1"/>
    </source>
</evidence>
<dbReference type="SFLD" id="SFLDG01135">
    <property type="entry name" value="C1.5.6:_HAD__Beta-PGM__Phospha"/>
    <property type="match status" value="1"/>
</dbReference>
<organism evidence="11 12">
    <name type="scientific">Thalassobaculum litoreum DSM 18839</name>
    <dbReference type="NCBI Taxonomy" id="1123362"/>
    <lineage>
        <taxon>Bacteria</taxon>
        <taxon>Pseudomonadati</taxon>
        <taxon>Pseudomonadota</taxon>
        <taxon>Alphaproteobacteria</taxon>
        <taxon>Rhodospirillales</taxon>
        <taxon>Thalassobaculaceae</taxon>
        <taxon>Thalassobaculum</taxon>
    </lineage>
</organism>
<dbReference type="InterPro" id="IPR041492">
    <property type="entry name" value="HAD_2"/>
</dbReference>
<sequence length="227" mass="23421">MPLPTKAAAVVFDLDGTLIDSADDLGAAANRLLASEGRRPLTPHEVRRFIGDGSRVFVDRAWAATGTPADGSGGSQGLDALVARFIAEYQSDVAGHTRAYAGAVDTVAALKAGGIAVAVCTNKPQRPAELVLEALGFAPYVDAVAGGDRFAHRKPDPRHLLDTLALLGTSSEAAVMVGDNEHDMAVAHGAGTGAVLVSYGYARLPLEEIEADARIDSLTDLPGLLGL</sequence>
<dbReference type="GO" id="GO:0006281">
    <property type="term" value="P:DNA repair"/>
    <property type="evidence" value="ECO:0007669"/>
    <property type="project" value="TreeGrafter"/>
</dbReference>
<dbReference type="GO" id="GO:0005829">
    <property type="term" value="C:cytosol"/>
    <property type="evidence" value="ECO:0007669"/>
    <property type="project" value="TreeGrafter"/>
</dbReference>
<dbReference type="SUPFAM" id="SSF56784">
    <property type="entry name" value="HAD-like"/>
    <property type="match status" value="1"/>
</dbReference>
<dbReference type="InterPro" id="IPR037512">
    <property type="entry name" value="PGPase_prok"/>
</dbReference>
<dbReference type="InterPro" id="IPR050155">
    <property type="entry name" value="HAD-like_hydrolase_sf"/>
</dbReference>
<comment type="function">
    <text evidence="10">Specifically catalyzes the dephosphorylation of 2-phosphoglycolate. Is involved in the dissimilation of the intracellular 2-phosphoglycolate formed during the DNA repair of 3'-phosphoglycolate ends, a major class of DNA lesions induced by oxidative stress.</text>
</comment>
<feature type="active site" description="Nucleophile" evidence="10">
    <location>
        <position position="13"/>
    </location>
</feature>
<dbReference type="OrthoDB" id="9793014at2"/>
<keyword evidence="9 10" id="KW-0119">Carbohydrate metabolism</keyword>
<dbReference type="SFLD" id="SFLDS00003">
    <property type="entry name" value="Haloacid_Dehalogenase"/>
    <property type="match status" value="1"/>
</dbReference>
<dbReference type="NCBIfam" id="TIGR01449">
    <property type="entry name" value="PGP_bact"/>
    <property type="match status" value="1"/>
</dbReference>
<gene>
    <name evidence="11" type="ORF">SAMN05660686_01787</name>
</gene>
<comment type="similarity">
    <text evidence="4 10">Belongs to the HAD-like hydrolase superfamily. CbbY/CbbZ/Gph/YieH family.</text>
</comment>
<comment type="caution">
    <text evidence="11">The sequence shown here is derived from an EMBL/GenBank/DDBJ whole genome shotgun (WGS) entry which is preliminary data.</text>
</comment>
<dbReference type="GO" id="GO:0005975">
    <property type="term" value="P:carbohydrate metabolic process"/>
    <property type="evidence" value="ECO:0007669"/>
    <property type="project" value="InterPro"/>
</dbReference>
<keyword evidence="12" id="KW-1185">Reference proteome</keyword>
<keyword evidence="6 10" id="KW-0479">Metal-binding</keyword>
<feature type="binding site" evidence="10">
    <location>
        <position position="179"/>
    </location>
    <ligand>
        <name>Mg(2+)</name>
        <dbReference type="ChEBI" id="CHEBI:18420"/>
    </ligand>
</feature>
<dbReference type="PANTHER" id="PTHR43434">
    <property type="entry name" value="PHOSPHOGLYCOLATE PHOSPHATASE"/>
    <property type="match status" value="1"/>
</dbReference>
<evidence type="ECO:0000256" key="4">
    <source>
        <dbReference type="ARBA" id="ARBA00006171"/>
    </source>
</evidence>
<dbReference type="PANTHER" id="PTHR43434:SF1">
    <property type="entry name" value="PHOSPHOGLYCOLATE PHOSPHATASE"/>
    <property type="match status" value="1"/>
</dbReference>
<dbReference type="InterPro" id="IPR023198">
    <property type="entry name" value="PGP-like_dom2"/>
</dbReference>
<feature type="binding site" evidence="10">
    <location>
        <position position="15"/>
    </location>
    <ligand>
        <name>Mg(2+)</name>
        <dbReference type="ChEBI" id="CHEBI:18420"/>
    </ligand>
</feature>
<evidence type="ECO:0000256" key="10">
    <source>
        <dbReference type="HAMAP-Rule" id="MF_00495"/>
    </source>
</evidence>
<dbReference type="InterPro" id="IPR006439">
    <property type="entry name" value="HAD-SF_hydro_IA"/>
</dbReference>
<dbReference type="SFLD" id="SFLDG01129">
    <property type="entry name" value="C1.5:_HAD__Beta-PGM__Phosphata"/>
    <property type="match status" value="1"/>
</dbReference>
<dbReference type="Gene3D" id="1.10.150.240">
    <property type="entry name" value="Putative phosphatase, domain 2"/>
    <property type="match status" value="1"/>
</dbReference>
<reference evidence="11 12" key="1">
    <citation type="submission" date="2016-10" db="EMBL/GenBank/DDBJ databases">
        <authorList>
            <person name="Varghese N."/>
            <person name="Submissions S."/>
        </authorList>
    </citation>
    <scope>NUCLEOTIDE SEQUENCE [LARGE SCALE GENOMIC DNA]</scope>
    <source>
        <strain evidence="11 12">DSM 18839</strain>
    </source>
</reference>